<feature type="domain" description="DUF3741" evidence="3">
    <location>
        <begin position="68"/>
        <end position="97"/>
    </location>
</feature>
<comment type="caution">
    <text evidence="4">The sequence shown here is derived from an EMBL/GenBank/DDBJ whole genome shotgun (WGS) entry which is preliminary data.</text>
</comment>
<evidence type="ECO:0000259" key="3">
    <source>
        <dbReference type="Pfam" id="PF14383"/>
    </source>
</evidence>
<feature type="compositionally biased region" description="Polar residues" evidence="1">
    <location>
        <begin position="374"/>
        <end position="385"/>
    </location>
</feature>
<feature type="region of interest" description="Disordered" evidence="1">
    <location>
        <begin position="156"/>
        <end position="204"/>
    </location>
</feature>
<feature type="region of interest" description="Disordered" evidence="1">
    <location>
        <begin position="93"/>
        <end position="121"/>
    </location>
</feature>
<feature type="compositionally biased region" description="Low complexity" evidence="1">
    <location>
        <begin position="406"/>
        <end position="417"/>
    </location>
</feature>
<evidence type="ECO:0000313" key="4">
    <source>
        <dbReference type="EMBL" id="PWZ10273.1"/>
    </source>
</evidence>
<dbReference type="AlphaFoldDB" id="A0A3L6DQA4"/>
<sequence>MFAKRKLFSSSSKKSKLLPPVRAHKFSPGRPLAGGDKTRPLLIDSADYSRSRTECNGTSHYPQPQPGQDRNCSENGMRAPGVVARLMGLSSMPAAASHQRQTRATTNSPEPGDHWNSGRQDRSVQCSRYTAIVATKACTQSSLACQEPKVIVKQEQGSADRSSGAHNLGAASLHNSISNRRTEEDTCKKSIPPSRRSDQSTSCQLQPEYLLIGSTEKAAGFADTNQDAPREQLKSNISRDSAPRGPLKQNNLKQNALPAADPGCVIQSKKHGSGERNVRNRTQDFVSLNKRMDGSASLRSKRKALDRFGEPRCSAEDRNMMSTKGCRASSLHGGTSNKLELRTGTPKAMVTAKGAGLISEKPKPASPNRARSGLQRQTVPHNVSRANKEPGTISLTSGSPVKAARGDSASGTGAGTAVQVDSCPERRSRRDCQKTCPQGEIVFWEDLKRTSNPSHTEPGFSSQDEVKNRVILGGTAASSLSGKKSGGQVTEESLKNFLARYHLQAGAKGSKPSPSPCISSPTSTPHSGHAGDACVPGIPRRTAEATSTTSHPWQDTAAERNPRGGDPNNSGQHGVQFQTSEPHAGEATITTSVELLLANVRASTTPRKPEESPKAFLLRTTERALAALTAGSKQGFGSTAIEGKGASPLRNLALDCVWDCLDSTCSRLCDSGYRSFSELLALVCTEKRLADRVGKEVARCCGAAGKGLDELAVGEVERAVEAGMGSSMLEAVQIGAQIEQDLVQDLIDEIGADVFRRW</sequence>
<dbReference type="InterPro" id="IPR025486">
    <property type="entry name" value="DUF4378"/>
</dbReference>
<organism evidence="4">
    <name type="scientific">Zea mays</name>
    <name type="common">Maize</name>
    <dbReference type="NCBI Taxonomy" id="4577"/>
    <lineage>
        <taxon>Eukaryota</taxon>
        <taxon>Viridiplantae</taxon>
        <taxon>Streptophyta</taxon>
        <taxon>Embryophyta</taxon>
        <taxon>Tracheophyta</taxon>
        <taxon>Spermatophyta</taxon>
        <taxon>Magnoliopsida</taxon>
        <taxon>Liliopsida</taxon>
        <taxon>Poales</taxon>
        <taxon>Poaceae</taxon>
        <taxon>PACMAD clade</taxon>
        <taxon>Panicoideae</taxon>
        <taxon>Andropogonodae</taxon>
        <taxon>Andropogoneae</taxon>
        <taxon>Tripsacinae</taxon>
        <taxon>Zea</taxon>
    </lineage>
</organism>
<feature type="compositionally biased region" description="Polar residues" evidence="1">
    <location>
        <begin position="156"/>
        <end position="165"/>
    </location>
</feature>
<evidence type="ECO:0000256" key="1">
    <source>
        <dbReference type="SAM" id="MobiDB-lite"/>
    </source>
</evidence>
<gene>
    <name evidence="4" type="ORF">Zm00014a_000092</name>
</gene>
<feature type="region of interest" description="Disordered" evidence="1">
    <location>
        <begin position="505"/>
        <end position="577"/>
    </location>
</feature>
<dbReference type="Pfam" id="PF14383">
    <property type="entry name" value="VARLMGL"/>
    <property type="match status" value="1"/>
</dbReference>
<dbReference type="PANTHER" id="PTHR21726">
    <property type="entry name" value="PHOSPHATIDYLINOSITOL N-ACETYLGLUCOSAMINYLTRANSFERASE SUBUNIT P DOWN SYNDROME CRITICAL REGION PROTEIN 5 -RELATED"/>
    <property type="match status" value="1"/>
</dbReference>
<dbReference type="ExpressionAtlas" id="A0A3L6DQA4">
    <property type="expression patterns" value="baseline and differential"/>
</dbReference>
<dbReference type="InterPro" id="IPR032795">
    <property type="entry name" value="DUF3741-assoc"/>
</dbReference>
<feature type="domain" description="DUF4378" evidence="2">
    <location>
        <begin position="647"/>
        <end position="749"/>
    </location>
</feature>
<dbReference type="EMBL" id="NCVQ01000009">
    <property type="protein sequence ID" value="PWZ10273.1"/>
    <property type="molecule type" value="Genomic_DNA"/>
</dbReference>
<evidence type="ECO:0000259" key="2">
    <source>
        <dbReference type="Pfam" id="PF14309"/>
    </source>
</evidence>
<feature type="region of interest" description="Disordered" evidence="1">
    <location>
        <begin position="358"/>
        <end position="422"/>
    </location>
</feature>
<dbReference type="Proteomes" id="UP000251960">
    <property type="component" value="Chromosome 8"/>
</dbReference>
<name>A0A3L6DQA4_MAIZE</name>
<reference evidence="4" key="1">
    <citation type="journal article" date="2018" name="Nat. Genet.">
        <title>Extensive intraspecific gene order and gene structural variations between Mo17 and other maize genomes.</title>
        <authorList>
            <person name="Sun S."/>
            <person name="Zhou Y."/>
            <person name="Chen J."/>
            <person name="Shi J."/>
            <person name="Zhao H."/>
            <person name="Zhao H."/>
            <person name="Song W."/>
            <person name="Zhang M."/>
            <person name="Cui Y."/>
            <person name="Dong X."/>
            <person name="Liu H."/>
            <person name="Ma X."/>
            <person name="Jiao Y."/>
            <person name="Wang B."/>
            <person name="Wei X."/>
            <person name="Stein J.C."/>
            <person name="Glaubitz J.C."/>
            <person name="Lu F."/>
            <person name="Yu G."/>
            <person name="Liang C."/>
            <person name="Fengler K."/>
            <person name="Li B."/>
            <person name="Rafalski A."/>
            <person name="Schnable P.S."/>
            <person name="Ware D.H."/>
            <person name="Buckler E.S."/>
            <person name="Lai J."/>
        </authorList>
    </citation>
    <scope>NUCLEOTIDE SEQUENCE [LARGE SCALE GENOMIC DNA]</scope>
    <source>
        <tissue evidence="4">Seedling</tissue>
    </source>
</reference>
<accession>A0A3L6DQA4</accession>
<feature type="compositionally biased region" description="Polar residues" evidence="1">
    <location>
        <begin position="544"/>
        <end position="553"/>
    </location>
</feature>
<dbReference type="Pfam" id="PF14309">
    <property type="entry name" value="DUF4378"/>
    <property type="match status" value="1"/>
</dbReference>
<proteinExistence type="predicted"/>
<protein>
    <submittedName>
        <fullName evidence="4">Uncharacterized protein</fullName>
    </submittedName>
</protein>
<dbReference type="PANTHER" id="PTHR21726:SF61">
    <property type="entry name" value="DNAA INITIATOR-ASSOCIATING PROTEIN"/>
    <property type="match status" value="1"/>
</dbReference>
<feature type="compositionally biased region" description="Low complexity" evidence="1">
    <location>
        <begin position="510"/>
        <end position="527"/>
    </location>
</feature>
<feature type="compositionally biased region" description="Polar residues" evidence="1">
    <location>
        <begin position="98"/>
        <end position="109"/>
    </location>
</feature>
<feature type="region of interest" description="Disordered" evidence="1">
    <location>
        <begin position="1"/>
        <end position="76"/>
    </location>
</feature>
<feature type="compositionally biased region" description="Polar residues" evidence="1">
    <location>
        <begin position="54"/>
        <end position="74"/>
    </location>
</feature>
<feature type="compositionally biased region" description="Polar residues" evidence="1">
    <location>
        <begin position="567"/>
        <end position="577"/>
    </location>
</feature>